<dbReference type="Pfam" id="PF12730">
    <property type="entry name" value="ABC2_membrane_4"/>
    <property type="match status" value="1"/>
</dbReference>
<feature type="transmembrane region" description="Helical" evidence="1">
    <location>
        <begin position="20"/>
        <end position="40"/>
    </location>
</feature>
<organism evidence="2 3">
    <name type="scientific">Saccharibacillus alkalitolerans</name>
    <dbReference type="NCBI Taxonomy" id="2705290"/>
    <lineage>
        <taxon>Bacteria</taxon>
        <taxon>Bacillati</taxon>
        <taxon>Bacillota</taxon>
        <taxon>Bacilli</taxon>
        <taxon>Bacillales</taxon>
        <taxon>Paenibacillaceae</taxon>
        <taxon>Saccharibacillus</taxon>
    </lineage>
</organism>
<keyword evidence="1" id="KW-0812">Transmembrane</keyword>
<dbReference type="Proteomes" id="UP000800303">
    <property type="component" value="Unassembled WGS sequence"/>
</dbReference>
<feature type="transmembrane region" description="Helical" evidence="1">
    <location>
        <begin position="215"/>
        <end position="241"/>
    </location>
</feature>
<keyword evidence="3" id="KW-1185">Reference proteome</keyword>
<feature type="transmembrane region" description="Helical" evidence="1">
    <location>
        <begin position="171"/>
        <end position="195"/>
    </location>
</feature>
<feature type="transmembrane region" description="Helical" evidence="1">
    <location>
        <begin position="46"/>
        <end position="75"/>
    </location>
</feature>
<name>A0ABX0F8Z1_9BACL</name>
<accession>A0ABX0F8Z1</accession>
<dbReference type="RefSeq" id="WP_166277559.1">
    <property type="nucleotide sequence ID" value="NZ_JAAFGS010000008.1"/>
</dbReference>
<keyword evidence="1" id="KW-1133">Transmembrane helix</keyword>
<proteinExistence type="predicted"/>
<evidence type="ECO:0000313" key="2">
    <source>
        <dbReference type="EMBL" id="NGZ77342.1"/>
    </source>
</evidence>
<sequence>MTTWIAALRSERIKLGRSQIMLLTIIDPVLCAGVGLLSTVDNGEGAWFGLLLVMTLLHAMFFLPMMAGIFSAFVCRYEHAGGGWKQMMSLPVSRSALYLSKLLVVTGALALSQLLFFAAVLGVGLLKGFDLSQVPWNLFAVRMLGGFAACLPLAALQLFVSAMWSSFAAPLVLNMIFTVPNILVANSADFAPYYPWVQPMLVMMQAGGEYDFGGFTLPLLNLMITVGGSFAVFAAAGLAYFGRKPV</sequence>
<keyword evidence="1" id="KW-0472">Membrane</keyword>
<evidence type="ECO:0000313" key="3">
    <source>
        <dbReference type="Proteomes" id="UP000800303"/>
    </source>
</evidence>
<dbReference type="CDD" id="cd21809">
    <property type="entry name" value="ABC-2_lan_permease-like"/>
    <property type="match status" value="1"/>
</dbReference>
<dbReference type="EMBL" id="JAAFGS010000008">
    <property type="protein sequence ID" value="NGZ77342.1"/>
    <property type="molecule type" value="Genomic_DNA"/>
</dbReference>
<reference evidence="2 3" key="1">
    <citation type="submission" date="2020-01" db="EMBL/GenBank/DDBJ databases">
        <title>Polyphasic characterisation and genomic insights into a novel alkali tolerant bacterium VR-M41.</title>
        <authorList>
            <person name="Vemuluri V.R."/>
        </authorList>
    </citation>
    <scope>NUCLEOTIDE SEQUENCE [LARGE SCALE GENOMIC DNA]</scope>
    <source>
        <strain evidence="2 3">VR-M41</strain>
    </source>
</reference>
<feature type="transmembrane region" description="Helical" evidence="1">
    <location>
        <begin position="96"/>
        <end position="126"/>
    </location>
</feature>
<protein>
    <submittedName>
        <fullName evidence="2">ABC transporter permease subunit</fullName>
    </submittedName>
</protein>
<comment type="caution">
    <text evidence="2">The sequence shown here is derived from an EMBL/GenBank/DDBJ whole genome shotgun (WGS) entry which is preliminary data.</text>
</comment>
<evidence type="ECO:0000256" key="1">
    <source>
        <dbReference type="SAM" id="Phobius"/>
    </source>
</evidence>
<feature type="transmembrane region" description="Helical" evidence="1">
    <location>
        <begin position="138"/>
        <end position="159"/>
    </location>
</feature>
<gene>
    <name evidence="2" type="ORF">GYN08_18790</name>
</gene>